<dbReference type="Proteomes" id="UP000280881">
    <property type="component" value="Unassembled WGS sequence"/>
</dbReference>
<accession>A0A420W6Y8</accession>
<evidence type="ECO:0000313" key="2">
    <source>
        <dbReference type="Proteomes" id="UP000280881"/>
    </source>
</evidence>
<gene>
    <name evidence="1" type="ORF">C7457_1288</name>
</gene>
<comment type="caution">
    <text evidence="1">The sequence shown here is derived from an EMBL/GenBank/DDBJ whole genome shotgun (WGS) entry which is preliminary data.</text>
</comment>
<organism evidence="1 2">
    <name type="scientific">Thermovibrio guaymasensis</name>
    <dbReference type="NCBI Taxonomy" id="240167"/>
    <lineage>
        <taxon>Bacteria</taxon>
        <taxon>Pseudomonadati</taxon>
        <taxon>Aquificota</taxon>
        <taxon>Aquificia</taxon>
        <taxon>Desulfurobacteriales</taxon>
        <taxon>Desulfurobacteriaceae</taxon>
        <taxon>Thermovibrio</taxon>
    </lineage>
</organism>
<keyword evidence="2" id="KW-1185">Reference proteome</keyword>
<dbReference type="RefSeq" id="WP_121171229.1">
    <property type="nucleotide sequence ID" value="NZ_RBIE01000002.1"/>
</dbReference>
<proteinExistence type="predicted"/>
<dbReference type="EMBL" id="RBIE01000002">
    <property type="protein sequence ID" value="RKQ61836.1"/>
    <property type="molecule type" value="Genomic_DNA"/>
</dbReference>
<reference evidence="1 2" key="1">
    <citation type="submission" date="2018-10" db="EMBL/GenBank/DDBJ databases">
        <title>Genomic Encyclopedia of Type Strains, Phase IV (KMG-IV): sequencing the most valuable type-strain genomes for metagenomic binning, comparative biology and taxonomic classification.</title>
        <authorList>
            <person name="Goeker M."/>
        </authorList>
    </citation>
    <scope>NUCLEOTIDE SEQUENCE [LARGE SCALE GENOMIC DNA]</scope>
    <source>
        <strain evidence="1 2">DSM 15521</strain>
    </source>
</reference>
<name>A0A420W6Y8_9BACT</name>
<protein>
    <submittedName>
        <fullName evidence="1">Uncharacterized protein</fullName>
    </submittedName>
</protein>
<evidence type="ECO:0000313" key="1">
    <source>
        <dbReference type="EMBL" id="RKQ61836.1"/>
    </source>
</evidence>
<dbReference type="OrthoDB" id="15197at2"/>
<dbReference type="AlphaFoldDB" id="A0A420W6Y8"/>
<sequence>MKVYLIVFSPNCAEGTFMFAEELEFINDAHVKASGYFSYKEDISEYRRLKEEGAKRRTLIIPQSSYNFIEELEV</sequence>